<feature type="non-terminal residue" evidence="1">
    <location>
        <position position="1"/>
    </location>
</feature>
<accession>K0T2D2</accession>
<organism evidence="1 2">
    <name type="scientific">Thalassiosira oceanica</name>
    <name type="common">Marine diatom</name>
    <dbReference type="NCBI Taxonomy" id="159749"/>
    <lineage>
        <taxon>Eukaryota</taxon>
        <taxon>Sar</taxon>
        <taxon>Stramenopiles</taxon>
        <taxon>Ochrophyta</taxon>
        <taxon>Bacillariophyta</taxon>
        <taxon>Coscinodiscophyceae</taxon>
        <taxon>Thalassiosirophycidae</taxon>
        <taxon>Thalassiosirales</taxon>
        <taxon>Thalassiosiraceae</taxon>
        <taxon>Thalassiosira</taxon>
    </lineage>
</organism>
<dbReference type="EMBL" id="AGNL01005349">
    <property type="protein sequence ID" value="EJK72758.1"/>
    <property type="molecule type" value="Genomic_DNA"/>
</dbReference>
<evidence type="ECO:0000313" key="2">
    <source>
        <dbReference type="Proteomes" id="UP000266841"/>
    </source>
</evidence>
<reference evidence="1 2" key="1">
    <citation type="journal article" date="2012" name="Genome Biol.">
        <title>Genome and low-iron response of an oceanic diatom adapted to chronic iron limitation.</title>
        <authorList>
            <person name="Lommer M."/>
            <person name="Specht M."/>
            <person name="Roy A.S."/>
            <person name="Kraemer L."/>
            <person name="Andreson R."/>
            <person name="Gutowska M.A."/>
            <person name="Wolf J."/>
            <person name="Bergner S.V."/>
            <person name="Schilhabel M.B."/>
            <person name="Klostermeier U.C."/>
            <person name="Beiko R.G."/>
            <person name="Rosenstiel P."/>
            <person name="Hippler M."/>
            <person name="Laroche J."/>
        </authorList>
    </citation>
    <scope>NUCLEOTIDE SEQUENCE [LARGE SCALE GENOMIC DNA]</scope>
    <source>
        <strain evidence="1 2">CCMP1005</strain>
    </source>
</reference>
<name>K0T2D2_THAOC</name>
<sequence length="80" mass="8077">GGGDALDAIVEISLGTPGVAGLGLAGSRRRSVLTVVSAIVRLVRLVLRPRPPRPAEDLLRVARQRADAGSEPDEGGVGGG</sequence>
<gene>
    <name evidence="1" type="ORF">THAOC_05676</name>
</gene>
<comment type="caution">
    <text evidence="1">The sequence shown here is derived from an EMBL/GenBank/DDBJ whole genome shotgun (WGS) entry which is preliminary data.</text>
</comment>
<dbReference type="Proteomes" id="UP000266841">
    <property type="component" value="Unassembled WGS sequence"/>
</dbReference>
<keyword evidence="2" id="KW-1185">Reference proteome</keyword>
<protein>
    <submittedName>
        <fullName evidence="1">Uncharacterized protein</fullName>
    </submittedName>
</protein>
<dbReference type="AlphaFoldDB" id="K0T2D2"/>
<evidence type="ECO:0000313" key="1">
    <source>
        <dbReference type="EMBL" id="EJK72758.1"/>
    </source>
</evidence>
<proteinExistence type="predicted"/>